<gene>
    <name evidence="1" type="ORF">MJO28_008096</name>
</gene>
<comment type="caution">
    <text evidence="1">The sequence shown here is derived from an EMBL/GenBank/DDBJ whole genome shotgun (WGS) entry which is preliminary data.</text>
</comment>
<reference evidence="1 2" key="3">
    <citation type="journal article" date="2022" name="Microbiol. Spectr.">
        <title>Folding features and dynamics of 3D genome architecture in plant fungal pathogens.</title>
        <authorList>
            <person name="Xia C."/>
        </authorList>
    </citation>
    <scope>NUCLEOTIDE SEQUENCE [LARGE SCALE GENOMIC DNA]</scope>
    <source>
        <strain evidence="1 2">93-210</strain>
    </source>
</reference>
<evidence type="ECO:0000313" key="1">
    <source>
        <dbReference type="EMBL" id="KAI7949275.1"/>
    </source>
</evidence>
<keyword evidence="2" id="KW-1185">Reference proteome</keyword>
<accession>A0ACC0E9N4</accession>
<dbReference type="EMBL" id="CM045872">
    <property type="protein sequence ID" value="KAI7949275.1"/>
    <property type="molecule type" value="Genomic_DNA"/>
</dbReference>
<protein>
    <submittedName>
        <fullName evidence="1">Uncharacterized protein</fullName>
    </submittedName>
</protein>
<reference evidence="2" key="1">
    <citation type="journal article" date="2018" name="BMC Genomics">
        <title>Genomic insights into host adaptation between the wheat stripe rust pathogen (Puccinia striiformis f. sp. tritici) and the barley stripe rust pathogen (Puccinia striiformis f. sp. hordei).</title>
        <authorList>
            <person name="Xia C."/>
            <person name="Wang M."/>
            <person name="Yin C."/>
            <person name="Cornejo O.E."/>
            <person name="Hulbert S.H."/>
            <person name="Chen X."/>
        </authorList>
    </citation>
    <scope>NUCLEOTIDE SEQUENCE [LARGE SCALE GENOMIC DNA]</scope>
    <source>
        <strain evidence="2">93-210</strain>
    </source>
</reference>
<name>A0ACC0E9N4_9BASI</name>
<reference evidence="2" key="2">
    <citation type="journal article" date="2018" name="Mol. Plant Microbe Interact.">
        <title>Genome sequence resources for the wheat stripe rust pathogen (Puccinia striiformis f. sp. tritici) and the barley stripe rust pathogen (Puccinia striiformis f. sp. hordei).</title>
        <authorList>
            <person name="Xia C."/>
            <person name="Wang M."/>
            <person name="Yin C."/>
            <person name="Cornejo O.E."/>
            <person name="Hulbert S.H."/>
            <person name="Chen X."/>
        </authorList>
    </citation>
    <scope>NUCLEOTIDE SEQUENCE [LARGE SCALE GENOMIC DNA]</scope>
    <source>
        <strain evidence="2">93-210</strain>
    </source>
</reference>
<organism evidence="1 2">
    <name type="scientific">Puccinia striiformis f. sp. tritici</name>
    <dbReference type="NCBI Taxonomy" id="168172"/>
    <lineage>
        <taxon>Eukaryota</taxon>
        <taxon>Fungi</taxon>
        <taxon>Dikarya</taxon>
        <taxon>Basidiomycota</taxon>
        <taxon>Pucciniomycotina</taxon>
        <taxon>Pucciniomycetes</taxon>
        <taxon>Pucciniales</taxon>
        <taxon>Pucciniaceae</taxon>
        <taxon>Puccinia</taxon>
    </lineage>
</organism>
<sequence>MGSGEFESSLQRGQHTELQQVTIGELPAVKHSFKFCPRLYEFRIPWADLQSRVSLLHHKNLMLSSQPPSIYTWHLKAPDDYALAICLFAGRKRPLSWGQT</sequence>
<evidence type="ECO:0000313" key="2">
    <source>
        <dbReference type="Proteomes" id="UP001060170"/>
    </source>
</evidence>
<dbReference type="Proteomes" id="UP001060170">
    <property type="component" value="Chromosome 8"/>
</dbReference>
<proteinExistence type="predicted"/>